<dbReference type="Pfam" id="PF12892">
    <property type="entry name" value="FctA"/>
    <property type="match status" value="9"/>
</dbReference>
<dbReference type="Pfam" id="PF00746">
    <property type="entry name" value="Gram_pos_anchor"/>
    <property type="match status" value="1"/>
</dbReference>
<evidence type="ECO:0000256" key="5">
    <source>
        <dbReference type="ARBA" id="ARBA00023088"/>
    </source>
</evidence>
<dbReference type="Gene3D" id="2.60.40.3050">
    <property type="match status" value="9"/>
</dbReference>
<feature type="region of interest" description="Disordered" evidence="6">
    <location>
        <begin position="60"/>
        <end position="91"/>
    </location>
</feature>
<dbReference type="SUPFAM" id="SSF49401">
    <property type="entry name" value="Bacterial adhesins"/>
    <property type="match status" value="1"/>
</dbReference>
<evidence type="ECO:0000256" key="1">
    <source>
        <dbReference type="ARBA" id="ARBA00004168"/>
    </source>
</evidence>
<accession>A0A7L6WNS2</accession>
<evidence type="ECO:0000259" key="8">
    <source>
        <dbReference type="PROSITE" id="PS50847"/>
    </source>
</evidence>
<dbReference type="NCBIfam" id="TIGR01168">
    <property type="entry name" value="YSIRK_signal"/>
    <property type="match status" value="1"/>
</dbReference>
<protein>
    <submittedName>
        <fullName evidence="9">YSIRK-type signal peptide-containing protein</fullName>
    </submittedName>
</protein>
<name>A0A7L6WNS2_STRSL</name>
<dbReference type="InterPro" id="IPR005877">
    <property type="entry name" value="YSIRK_signal_dom"/>
</dbReference>
<dbReference type="Gene3D" id="2.60.40.1280">
    <property type="match status" value="1"/>
</dbReference>
<feature type="region of interest" description="Disordered" evidence="6">
    <location>
        <begin position="123"/>
        <end position="173"/>
    </location>
</feature>
<evidence type="ECO:0000256" key="3">
    <source>
        <dbReference type="ARBA" id="ARBA00022525"/>
    </source>
</evidence>
<feature type="domain" description="Gram-positive cocci surface proteins LPxTG" evidence="8">
    <location>
        <begin position="1570"/>
        <end position="1603"/>
    </location>
</feature>
<dbReference type="InterPro" id="IPR041171">
    <property type="entry name" value="SDR_Ig"/>
</dbReference>
<keyword evidence="2" id="KW-0134">Cell wall</keyword>
<evidence type="ECO:0000313" key="9">
    <source>
        <dbReference type="EMBL" id="QMI52069.1"/>
    </source>
</evidence>
<dbReference type="PROSITE" id="PS50847">
    <property type="entry name" value="GRAM_POS_ANCHORING"/>
    <property type="match status" value="1"/>
</dbReference>
<dbReference type="InterPro" id="IPR011252">
    <property type="entry name" value="Fibrogen-bd_dom1"/>
</dbReference>
<keyword evidence="4 7" id="KW-0732">Signal</keyword>
<dbReference type="GO" id="GO:0007155">
    <property type="term" value="P:cell adhesion"/>
    <property type="evidence" value="ECO:0007669"/>
    <property type="project" value="InterPro"/>
</dbReference>
<dbReference type="InterPro" id="IPR038174">
    <property type="entry name" value="Strep_pil_link_sf"/>
</dbReference>
<dbReference type="Proteomes" id="UP000516705">
    <property type="component" value="Plasmid pIKMIN-B501"/>
</dbReference>
<feature type="signal peptide" evidence="7">
    <location>
        <begin position="1"/>
        <end position="37"/>
    </location>
</feature>
<proteinExistence type="predicted"/>
<feature type="compositionally biased region" description="Polar residues" evidence="6">
    <location>
        <begin position="123"/>
        <end position="134"/>
    </location>
</feature>
<keyword evidence="3" id="KW-0964">Secreted</keyword>
<evidence type="ECO:0000256" key="4">
    <source>
        <dbReference type="ARBA" id="ARBA00022729"/>
    </source>
</evidence>
<organism evidence="9 10">
    <name type="scientific">Streptococcus salivarius</name>
    <dbReference type="NCBI Taxonomy" id="1304"/>
    <lineage>
        <taxon>Bacteria</taxon>
        <taxon>Bacillati</taxon>
        <taxon>Bacillota</taxon>
        <taxon>Bacilli</taxon>
        <taxon>Lactobacillales</taxon>
        <taxon>Streptococcaceae</taxon>
        <taxon>Streptococcus</taxon>
    </lineage>
</organism>
<evidence type="ECO:0000256" key="7">
    <source>
        <dbReference type="SAM" id="SignalP"/>
    </source>
</evidence>
<dbReference type="NCBIfam" id="TIGR03786">
    <property type="entry name" value="strep_pil_rpt"/>
    <property type="match status" value="9"/>
</dbReference>
<dbReference type="InterPro" id="IPR008966">
    <property type="entry name" value="Adhesion_dom_sf"/>
</dbReference>
<evidence type="ECO:0000256" key="2">
    <source>
        <dbReference type="ARBA" id="ARBA00022512"/>
    </source>
</evidence>
<geneLocation type="plasmid" evidence="9 10">
    <name>pIKMIN-B501</name>
</geneLocation>
<dbReference type="InterPro" id="IPR022464">
    <property type="entry name" value="Strep_pil_isopept_link"/>
</dbReference>
<dbReference type="EMBL" id="CP054154">
    <property type="protein sequence ID" value="QMI52069.1"/>
    <property type="molecule type" value="Genomic_DNA"/>
</dbReference>
<feature type="compositionally biased region" description="Basic and acidic residues" evidence="6">
    <location>
        <begin position="136"/>
        <end position="148"/>
    </location>
</feature>
<sequence length="1603" mass="174001">MGKKESQRFSIRKFNFGVASVLLGTAIFVMGATSVQADEVSATTEVQSSFTAKLNENQVNSVQESNVEQNNVSKVESNEGQQNNATVAPTNSNAKVEVNDIQQNNPVAKNEEVVQIKELNSVTSEPVTTNSSQVIEEEKVDTHSSNERRRAKREVTSSTEESKTTFSKTGDTITVKNPNVEVNFPNGNSLYAPAETVIHMELPDELEIKQNDKIVVDIPDAIRIPTSLHYDVTGPSGEIIGNAFLDSISNKVITTFTDYYEKNKIAKQFTLTFSTGWKSYVKPNVPTELNFSGRKITVTVGPESAPVPVEKTKVTKYGEAVTGHPELIRWTIRLNSGSLVAPQVLTNYQLIDTLPDDQVLVQDGDPVLDEFDTKTKETWRLGHATSIPSDNVDLWNGKALRAERVQSISPWVSKGNAIQLLENIKESPTGFSFKIAQLNELVYVRYMTRLKNVPDTNEELQEKHGNNIKITYNSGEEQSYQATFAFKAGGSGSASKAKQPARVDLAFTKRLEGRKLKAGEFTFNLVDQSGNVVDTQKNDSFGHITFIPQLFNHAGVYHYTVEEVPGTEAGINYDAMKAEVSITVDEDGNSYIAHTVMPTDTEFNNTYTPSPVKVGLEFNKVFSNGSLNAGDFSFTLTGDNNVNETVTNKADGKITFSDLAFDHVGVFNYTVKEVKGDKPDVDYDDMTIAVKVTVSKDEETGLLTAKTEMTSTGGEATGTDDKTFNNYAVAPVTAQFDFSKVLSGRTLKDGEFSFVLKDATGQVLQTKTNDASGKVAFDALTYKNNEVGIHKYTVEEVAGSEAGMSYDPMKAEVTVTVTKDGHTLTATKALPTDTEFNNAFTPAATSAQFKFTKKLEGKALEADAFSFELLENGQVLQTKKNAADGTIQFDAISYDKEGTHTYTVREVAGTDTDIDYDTMNAEVTVKVTKDATTGILTANVVMPADSEFNNYAVAPVTAQFDFSKVLSGRTLKDGEFSFVLKDATGQVLQTKTNDASGKVAFDALTYKNNEVGVHKYTVEEVAGSEAGMSYDPMKAEVTVTVTKDGHTLTATKALPTDTEFNNAFTPAATSAQFKFTKKLEGKALEADAFSFELLENGQVLQTKKNAADGTIQFDAISYDKEGTHTYTVREVAGTDTDIDYDTMNAEVTVKVTKDATTGILTANVVMPADSEFNNYAVAPVTAQFDFSKVLSGRTLKDGEFSFVLKDATGQVLQTKTNDASGKVAFDALTYKNNEVGVHKYTVEEVAGSEAGMSYDPMKAEVTVTVTKDGHTLTATKALPTDTEFNNAFTPAATSAQFKFTKKLEGKALEAGAFSFELLENGQVLQTKKNAADGTIQFDAISYDKEGTHTYTVREVAGADTDIDYDTMNAEVTVKVTKDATTGILTANVVMPADSEFNNYAVAPVTVQFNFTKKLEGRELKAGEFSFVLKDEKGNVIETVANDASGKIKFSALTFKNGEEGTYIYHVEEVKGTEAGIEYDHMIATVGVKVKKDGRVLTAITELPADTEFNNKVTPPTPPTPVVPPVTPPTPPTPIVPPVTPPTPPTPGVQTVKSVTSLTPVAYEGVKEQELPKTGDNKSEVAIEVGGLLTLVGLVLSRKRKNNS</sequence>
<keyword evidence="5" id="KW-0572">Peptidoglycan-anchor</keyword>
<dbReference type="RefSeq" id="WP_181671351.1">
    <property type="nucleotide sequence ID" value="NZ_CP054154.1"/>
</dbReference>
<reference evidence="9 10" key="1">
    <citation type="journal article" date="2020" name="Microbiol. Resour. Announc.">
        <title>Complete Genome Sequence of Streptococcus salivarius DB-B5, a Novel Probiotic Candidate Isolated from the Supragingival Plaque of a Healthy Female Subject.</title>
        <authorList>
            <person name="Fields F.R."/>
            <person name="Li X."/>
            <person name="Navarre W.W."/>
            <person name="Naito M."/>
        </authorList>
    </citation>
    <scope>NUCLEOTIDE SEQUENCE [LARGE SCALE GENOMIC DNA]</scope>
    <source>
        <strain evidence="9 10">DB-B5</strain>
        <plasmid evidence="9 10">pIKMIN-B501</plasmid>
    </source>
</reference>
<dbReference type="InterPro" id="IPR019931">
    <property type="entry name" value="LPXTG_anchor"/>
</dbReference>
<dbReference type="Pfam" id="PF04650">
    <property type="entry name" value="YSIRK_signal"/>
    <property type="match status" value="1"/>
</dbReference>
<feature type="compositionally biased region" description="Low complexity" evidence="6">
    <location>
        <begin position="156"/>
        <end position="169"/>
    </location>
</feature>
<dbReference type="Pfam" id="PF17961">
    <property type="entry name" value="Big_8"/>
    <property type="match status" value="1"/>
</dbReference>
<evidence type="ECO:0000256" key="6">
    <source>
        <dbReference type="SAM" id="MobiDB-lite"/>
    </source>
</evidence>
<keyword evidence="9" id="KW-0614">Plasmid</keyword>
<evidence type="ECO:0000313" key="10">
    <source>
        <dbReference type="Proteomes" id="UP000516705"/>
    </source>
</evidence>
<gene>
    <name evidence="9" type="ORF">HRE60_10340</name>
</gene>
<comment type="subcellular location">
    <subcellularLocation>
        <location evidence="1">Secreted</location>
        <location evidence="1">Cell wall</location>
        <topology evidence="1">Peptidoglycan-anchor</topology>
    </subcellularLocation>
</comment>
<dbReference type="NCBIfam" id="TIGR01167">
    <property type="entry name" value="LPXTG_anchor"/>
    <property type="match status" value="1"/>
</dbReference>
<feature type="chain" id="PRO_5031537914" evidence="7">
    <location>
        <begin position="38"/>
        <end position="1603"/>
    </location>
</feature>